<dbReference type="SUPFAM" id="SSF49503">
    <property type="entry name" value="Cupredoxins"/>
    <property type="match status" value="1"/>
</dbReference>
<dbReference type="GO" id="GO:0005886">
    <property type="term" value="C:plasma membrane"/>
    <property type="evidence" value="ECO:0007669"/>
    <property type="project" value="TreeGrafter"/>
</dbReference>
<keyword evidence="1" id="KW-1015">Disulfide bond</keyword>
<dbReference type="PROSITE" id="PS51485">
    <property type="entry name" value="PHYTOCYANIN"/>
    <property type="match status" value="1"/>
</dbReference>
<dbReference type="InterPro" id="IPR003245">
    <property type="entry name" value="Phytocyanin_dom"/>
</dbReference>
<dbReference type="EMBL" id="JAMQYH010000002">
    <property type="protein sequence ID" value="KAJ1696703.1"/>
    <property type="molecule type" value="Genomic_DNA"/>
</dbReference>
<dbReference type="AlphaFoldDB" id="A0A9Q0HSW9"/>
<dbReference type="Pfam" id="PF02298">
    <property type="entry name" value="Cu_bind_like"/>
    <property type="match status" value="1"/>
</dbReference>
<keyword evidence="3" id="KW-0732">Signal</keyword>
<feature type="chain" id="PRO_5040654044" description="Phytocyanin domain-containing protein" evidence="3">
    <location>
        <begin position="23"/>
        <end position="167"/>
    </location>
</feature>
<dbReference type="FunFam" id="2.60.40.420:FF:000034">
    <property type="entry name" value="Cupredoxin superfamily protein"/>
    <property type="match status" value="1"/>
</dbReference>
<evidence type="ECO:0000259" key="4">
    <source>
        <dbReference type="PROSITE" id="PS51485"/>
    </source>
</evidence>
<name>A0A9Q0HSW9_9POAL</name>
<gene>
    <name evidence="5" type="ORF">LUZ63_005215</name>
    <name evidence="6" type="ORF">LUZ63_005216</name>
</gene>
<keyword evidence="7" id="KW-1185">Reference proteome</keyword>
<dbReference type="OrthoDB" id="959565at2759"/>
<dbReference type="InterPro" id="IPR008972">
    <property type="entry name" value="Cupredoxin"/>
</dbReference>
<dbReference type="PANTHER" id="PTHR33021">
    <property type="entry name" value="BLUE COPPER PROTEIN"/>
    <property type="match status" value="1"/>
</dbReference>
<keyword evidence="2" id="KW-0325">Glycoprotein</keyword>
<dbReference type="EMBL" id="JAMQYH010000002">
    <property type="protein sequence ID" value="KAJ1696704.1"/>
    <property type="molecule type" value="Genomic_DNA"/>
</dbReference>
<evidence type="ECO:0000256" key="2">
    <source>
        <dbReference type="ARBA" id="ARBA00023180"/>
    </source>
</evidence>
<sequence length="167" mass="19235">MSDRMNLVMLFVLILCCGSARAVIFEVGGSERWAVPSEGDMYNRWASDKIFQVGDILRFRYKNDSVLVVSQEDYEKCYTANPIKAYYGQNTHYWFGWSGYFYFISGKLRHCELGQKMAIEVKSSDTNGPPLPPCPPSNATRHICADNSEPLFCYWTLRAGRHHCYFI</sequence>
<evidence type="ECO:0000313" key="5">
    <source>
        <dbReference type="EMBL" id="KAJ1696703.1"/>
    </source>
</evidence>
<dbReference type="PANTHER" id="PTHR33021:SF289">
    <property type="entry name" value="EARLY NODULIN-LIKE PROTEIN 5-RELATED"/>
    <property type="match status" value="1"/>
</dbReference>
<feature type="domain" description="Phytocyanin" evidence="4">
    <location>
        <begin position="23"/>
        <end position="123"/>
    </location>
</feature>
<reference evidence="5" key="1">
    <citation type="journal article" date="2022" name="Cell">
        <title>Repeat-based holocentromeres influence genome architecture and karyotype evolution.</title>
        <authorList>
            <person name="Hofstatter P.G."/>
            <person name="Thangavel G."/>
            <person name="Lux T."/>
            <person name="Neumann P."/>
            <person name="Vondrak T."/>
            <person name="Novak P."/>
            <person name="Zhang M."/>
            <person name="Costa L."/>
            <person name="Castellani M."/>
            <person name="Scott A."/>
            <person name="Toegelov H."/>
            <person name="Fuchs J."/>
            <person name="Mata-Sucre Y."/>
            <person name="Dias Y."/>
            <person name="Vanzela A.L.L."/>
            <person name="Huettel B."/>
            <person name="Almeida C.C.S."/>
            <person name="Simkova H."/>
            <person name="Souza G."/>
            <person name="Pedrosa-Harand A."/>
            <person name="Macas J."/>
            <person name="Mayer K.F.X."/>
            <person name="Houben A."/>
            <person name="Marques A."/>
        </authorList>
    </citation>
    <scope>NUCLEOTIDE SEQUENCE</scope>
    <source>
        <strain evidence="5">RhyBre1mFocal</strain>
    </source>
</reference>
<evidence type="ECO:0000256" key="3">
    <source>
        <dbReference type="SAM" id="SignalP"/>
    </source>
</evidence>
<organism evidence="5 7">
    <name type="scientific">Rhynchospora breviuscula</name>
    <dbReference type="NCBI Taxonomy" id="2022672"/>
    <lineage>
        <taxon>Eukaryota</taxon>
        <taxon>Viridiplantae</taxon>
        <taxon>Streptophyta</taxon>
        <taxon>Embryophyta</taxon>
        <taxon>Tracheophyta</taxon>
        <taxon>Spermatophyta</taxon>
        <taxon>Magnoliopsida</taxon>
        <taxon>Liliopsida</taxon>
        <taxon>Poales</taxon>
        <taxon>Cyperaceae</taxon>
        <taxon>Cyperoideae</taxon>
        <taxon>Rhynchosporeae</taxon>
        <taxon>Rhynchospora</taxon>
    </lineage>
</organism>
<protein>
    <recommendedName>
        <fullName evidence="4">Phytocyanin domain-containing protein</fullName>
    </recommendedName>
</protein>
<comment type="caution">
    <text evidence="5">The sequence shown here is derived from an EMBL/GenBank/DDBJ whole genome shotgun (WGS) entry which is preliminary data.</text>
</comment>
<dbReference type="GO" id="GO:0009055">
    <property type="term" value="F:electron transfer activity"/>
    <property type="evidence" value="ECO:0007669"/>
    <property type="project" value="InterPro"/>
</dbReference>
<evidence type="ECO:0000256" key="1">
    <source>
        <dbReference type="ARBA" id="ARBA00023157"/>
    </source>
</evidence>
<evidence type="ECO:0000313" key="7">
    <source>
        <dbReference type="Proteomes" id="UP001151287"/>
    </source>
</evidence>
<proteinExistence type="predicted"/>
<dbReference type="Proteomes" id="UP001151287">
    <property type="component" value="Unassembled WGS sequence"/>
</dbReference>
<dbReference type="InterPro" id="IPR039391">
    <property type="entry name" value="Phytocyanin-like"/>
</dbReference>
<accession>A0A9Q0HSW9</accession>
<evidence type="ECO:0000313" key="6">
    <source>
        <dbReference type="EMBL" id="KAJ1696704.1"/>
    </source>
</evidence>
<feature type="signal peptide" evidence="3">
    <location>
        <begin position="1"/>
        <end position="22"/>
    </location>
</feature>
<dbReference type="Gene3D" id="2.60.40.420">
    <property type="entry name" value="Cupredoxins - blue copper proteins"/>
    <property type="match status" value="1"/>
</dbReference>